<feature type="compositionally biased region" description="Low complexity" evidence="1">
    <location>
        <begin position="243"/>
        <end position="257"/>
    </location>
</feature>
<dbReference type="AlphaFoldDB" id="A0A8H6MZD2"/>
<keyword evidence="3" id="KW-1185">Reference proteome</keyword>
<comment type="caution">
    <text evidence="2">The sequence shown here is derived from an EMBL/GenBank/DDBJ whole genome shotgun (WGS) entry which is preliminary data.</text>
</comment>
<organism evidence="2 3">
    <name type="scientific">Colletotrichum plurivorum</name>
    <dbReference type="NCBI Taxonomy" id="2175906"/>
    <lineage>
        <taxon>Eukaryota</taxon>
        <taxon>Fungi</taxon>
        <taxon>Dikarya</taxon>
        <taxon>Ascomycota</taxon>
        <taxon>Pezizomycotina</taxon>
        <taxon>Sordariomycetes</taxon>
        <taxon>Hypocreomycetidae</taxon>
        <taxon>Glomerellales</taxon>
        <taxon>Glomerellaceae</taxon>
        <taxon>Colletotrichum</taxon>
        <taxon>Colletotrichum orchidearum species complex</taxon>
    </lineage>
</organism>
<feature type="compositionally biased region" description="Polar residues" evidence="1">
    <location>
        <begin position="193"/>
        <end position="230"/>
    </location>
</feature>
<evidence type="ECO:0000313" key="3">
    <source>
        <dbReference type="Proteomes" id="UP000654918"/>
    </source>
</evidence>
<gene>
    <name evidence="2" type="ORF">CPLU01_14344</name>
</gene>
<proteinExistence type="predicted"/>
<accession>A0A8H6MZD2</accession>
<reference evidence="2" key="1">
    <citation type="journal article" date="2020" name="Phytopathology">
        <title>Genome Sequence Resources of Colletotrichum truncatum, C. plurivorum, C. musicola, and C. sojae: Four Species Pathogenic to Soybean (Glycine max).</title>
        <authorList>
            <person name="Rogerio F."/>
            <person name="Boufleur T.R."/>
            <person name="Ciampi-Guillardi M."/>
            <person name="Sukno S.A."/>
            <person name="Thon M.R."/>
            <person name="Massola Junior N.S."/>
            <person name="Baroncelli R."/>
        </authorList>
    </citation>
    <scope>NUCLEOTIDE SEQUENCE</scope>
    <source>
        <strain evidence="2">LFN00145</strain>
    </source>
</reference>
<protein>
    <submittedName>
        <fullName evidence="2">Uncharacterized protein</fullName>
    </submittedName>
</protein>
<evidence type="ECO:0000256" key="1">
    <source>
        <dbReference type="SAM" id="MobiDB-lite"/>
    </source>
</evidence>
<name>A0A8H6MZD2_9PEZI</name>
<dbReference type="Proteomes" id="UP000654918">
    <property type="component" value="Unassembled WGS sequence"/>
</dbReference>
<dbReference type="EMBL" id="WIGO01000375">
    <property type="protein sequence ID" value="KAF6814654.1"/>
    <property type="molecule type" value="Genomic_DNA"/>
</dbReference>
<sequence>MCEGALIEYEDCSCPANASVVTKLCDAGVASGNPSMKCRFYNIAGTRKQPGKCFICSHRDKQAAEMGTAPPPTTGIVEEIEAARMEHCKNYLNYKIGPRKVEPKKDWKGENFPLDHPEQQEYANWLAKNPQETPQAPARIGESSASVQKAPATPTPVEDSSASVQEETATPAAEEETAHSAAGEDPTTPAPTEENSSPFRENSSPVRGNSSPIGENSSPVEENSSATSDPVQEGTAFFDKDTNPTAAADPSPPAAASVKEKKETNFKRVVKFCKKPFKRSK</sequence>
<feature type="region of interest" description="Disordered" evidence="1">
    <location>
        <begin position="132"/>
        <end position="263"/>
    </location>
</feature>
<evidence type="ECO:0000313" key="2">
    <source>
        <dbReference type="EMBL" id="KAF6814654.1"/>
    </source>
</evidence>